<dbReference type="EMBL" id="UINC01021599">
    <property type="protein sequence ID" value="SVA89482.1"/>
    <property type="molecule type" value="Genomic_DNA"/>
</dbReference>
<dbReference type="PANTHER" id="PTHR43372">
    <property type="entry name" value="FATTY-ACID AMIDE HYDROLASE"/>
    <property type="match status" value="1"/>
</dbReference>
<sequence length="484" mass="53007">MNILAFKSANELAEMIRNKEISSTELLEYYITRVKKYNPDLNAIIVENFDEARKSAKQADESLNKGEIQGPLHGVPMTLKESYGLTGTALTFGVPEFKDNISDSDALSVERLKNAGAVIFGKTNVPFRLADFQSYNDIYGTTNNPWDLTKIPGGSSGGSAAALAAGLTGFESGSDIGGSIRNPAHYCGVFGHKPTWGLLPPRGHALPGGIAQPDLSVIGPLGRSAEDLETGVMVMAGPDEIQSAGLKLDLEKLQKNNLKEFKVAVWLNQDIAPVNQEVQNRVNAVAKTVSDAGGEVNFEARPDYDIYKAMDVYGSLLHPSMASRSTDKEFQKLQSAAEKLDPDDVSESAYTLRKQVSTLRDYNIANNERTHLRWAWHDFFKSYDAVIAPIMATEAIPHDHGKYGERTIMVDNDERPYFEQIFWAGIAVCSYLPSTVIPTGLTKEGLPIGIQIIGPEYGDLKTIGFAKLLENEGYTFTAPENYPD</sequence>
<dbReference type="InterPro" id="IPR052739">
    <property type="entry name" value="FAAH2"/>
</dbReference>
<name>A0A381ZKV7_9ZZZZ</name>
<protein>
    <recommendedName>
        <fullName evidence="1">Amidase domain-containing protein</fullName>
    </recommendedName>
</protein>
<evidence type="ECO:0000313" key="2">
    <source>
        <dbReference type="EMBL" id="SVA89482.1"/>
    </source>
</evidence>
<dbReference type="NCBIfam" id="NF004816">
    <property type="entry name" value="PRK06170.1"/>
    <property type="match status" value="1"/>
</dbReference>
<dbReference type="PANTHER" id="PTHR43372:SF4">
    <property type="entry name" value="FATTY-ACID AMIDE HYDROLASE 2"/>
    <property type="match status" value="1"/>
</dbReference>
<proteinExistence type="predicted"/>
<dbReference type="GO" id="GO:0012505">
    <property type="term" value="C:endomembrane system"/>
    <property type="evidence" value="ECO:0007669"/>
    <property type="project" value="TreeGrafter"/>
</dbReference>
<dbReference type="Gene3D" id="3.90.1300.10">
    <property type="entry name" value="Amidase signature (AS) domain"/>
    <property type="match status" value="1"/>
</dbReference>
<feature type="domain" description="Amidase" evidence="1">
    <location>
        <begin position="25"/>
        <end position="459"/>
    </location>
</feature>
<organism evidence="2">
    <name type="scientific">marine metagenome</name>
    <dbReference type="NCBI Taxonomy" id="408172"/>
    <lineage>
        <taxon>unclassified sequences</taxon>
        <taxon>metagenomes</taxon>
        <taxon>ecological metagenomes</taxon>
    </lineage>
</organism>
<dbReference type="InterPro" id="IPR023631">
    <property type="entry name" value="Amidase_dom"/>
</dbReference>
<dbReference type="SUPFAM" id="SSF75304">
    <property type="entry name" value="Amidase signature (AS) enzymes"/>
    <property type="match status" value="1"/>
</dbReference>
<reference evidence="2" key="1">
    <citation type="submission" date="2018-05" db="EMBL/GenBank/DDBJ databases">
        <authorList>
            <person name="Lanie J.A."/>
            <person name="Ng W.-L."/>
            <person name="Kazmierczak K.M."/>
            <person name="Andrzejewski T.M."/>
            <person name="Davidsen T.M."/>
            <person name="Wayne K.J."/>
            <person name="Tettelin H."/>
            <person name="Glass J.I."/>
            <person name="Rusch D."/>
            <person name="Podicherti R."/>
            <person name="Tsui H.-C.T."/>
            <person name="Winkler M.E."/>
        </authorList>
    </citation>
    <scope>NUCLEOTIDE SEQUENCE</scope>
</reference>
<dbReference type="Pfam" id="PF01425">
    <property type="entry name" value="Amidase"/>
    <property type="match status" value="1"/>
</dbReference>
<evidence type="ECO:0000259" key="1">
    <source>
        <dbReference type="Pfam" id="PF01425"/>
    </source>
</evidence>
<dbReference type="AlphaFoldDB" id="A0A381ZKV7"/>
<dbReference type="InterPro" id="IPR036928">
    <property type="entry name" value="AS_sf"/>
</dbReference>
<accession>A0A381ZKV7</accession>
<gene>
    <name evidence="2" type="ORF">METZ01_LOCUS142336</name>
</gene>